<comment type="caution">
    <text evidence="3">The sequence shown here is derived from an EMBL/GenBank/DDBJ whole genome shotgun (WGS) entry which is preliminary data.</text>
</comment>
<feature type="signal peptide" evidence="2">
    <location>
        <begin position="1"/>
        <end position="23"/>
    </location>
</feature>
<evidence type="ECO:0000313" key="3">
    <source>
        <dbReference type="EMBL" id="GGQ10353.1"/>
    </source>
</evidence>
<evidence type="ECO:0000256" key="1">
    <source>
        <dbReference type="SAM" id="MobiDB-lite"/>
    </source>
</evidence>
<organism evidence="3 4">
    <name type="scientific">Streptosporangium pseudovulgare</name>
    <dbReference type="NCBI Taxonomy" id="35765"/>
    <lineage>
        <taxon>Bacteria</taxon>
        <taxon>Bacillati</taxon>
        <taxon>Actinomycetota</taxon>
        <taxon>Actinomycetes</taxon>
        <taxon>Streptosporangiales</taxon>
        <taxon>Streptosporangiaceae</taxon>
        <taxon>Streptosporangium</taxon>
    </lineage>
</organism>
<accession>A0ABQ2R553</accession>
<reference evidence="4" key="1">
    <citation type="journal article" date="2019" name="Int. J. Syst. Evol. Microbiol.">
        <title>The Global Catalogue of Microorganisms (GCM) 10K type strain sequencing project: providing services to taxonomists for standard genome sequencing and annotation.</title>
        <authorList>
            <consortium name="The Broad Institute Genomics Platform"/>
            <consortium name="The Broad Institute Genome Sequencing Center for Infectious Disease"/>
            <person name="Wu L."/>
            <person name="Ma J."/>
        </authorList>
    </citation>
    <scope>NUCLEOTIDE SEQUENCE [LARGE SCALE GENOMIC DNA]</scope>
    <source>
        <strain evidence="4">JCM 3115</strain>
    </source>
</reference>
<feature type="chain" id="PRO_5046618877" description="DUF3558 domain-containing protein" evidence="2">
    <location>
        <begin position="24"/>
        <end position="210"/>
    </location>
</feature>
<evidence type="ECO:0000313" key="4">
    <source>
        <dbReference type="Proteomes" id="UP000611554"/>
    </source>
</evidence>
<sequence length="210" mass="21834">MRKSFAAAAALSCALVLSTACQAGQSASNEMDRTPVPAVAAPPYICEHIPLKAVELMTGVRDPLVRGYFDLSAAEGLGIGSCAVYQRSGERLKVLLIDLTPGGYPEEVTEHLEDGASPLPEIVPGAIGSYFRPKDSEDNDAYALLVRGKAELSIQLDIGVEGRDNAADVLALMKLIAPKLITDASAPSAKPASTASPSPKSKDSASPKGD</sequence>
<name>A0ABQ2R553_9ACTN</name>
<feature type="compositionally biased region" description="Basic and acidic residues" evidence="1">
    <location>
        <begin position="200"/>
        <end position="210"/>
    </location>
</feature>
<evidence type="ECO:0008006" key="5">
    <source>
        <dbReference type="Google" id="ProtNLM"/>
    </source>
</evidence>
<gene>
    <name evidence="3" type="ORF">GCM10010140_45920</name>
</gene>
<dbReference type="EMBL" id="BMQJ01000011">
    <property type="protein sequence ID" value="GGQ10353.1"/>
    <property type="molecule type" value="Genomic_DNA"/>
</dbReference>
<proteinExistence type="predicted"/>
<evidence type="ECO:0000256" key="2">
    <source>
        <dbReference type="SAM" id="SignalP"/>
    </source>
</evidence>
<keyword evidence="2" id="KW-0732">Signal</keyword>
<feature type="compositionally biased region" description="Low complexity" evidence="1">
    <location>
        <begin position="185"/>
        <end position="199"/>
    </location>
</feature>
<feature type="region of interest" description="Disordered" evidence="1">
    <location>
        <begin position="185"/>
        <end position="210"/>
    </location>
</feature>
<keyword evidence="4" id="KW-1185">Reference proteome</keyword>
<dbReference type="PROSITE" id="PS51257">
    <property type="entry name" value="PROKAR_LIPOPROTEIN"/>
    <property type="match status" value="1"/>
</dbReference>
<protein>
    <recommendedName>
        <fullName evidence="5">DUF3558 domain-containing protein</fullName>
    </recommendedName>
</protein>
<dbReference type="Proteomes" id="UP000611554">
    <property type="component" value="Unassembled WGS sequence"/>
</dbReference>